<name>A0AAJ0ZF80_9PSED</name>
<evidence type="ECO:0000313" key="2">
    <source>
        <dbReference type="Proteomes" id="UP000787568"/>
    </source>
</evidence>
<protein>
    <submittedName>
        <fullName evidence="1">Uncharacterized protein</fullName>
    </submittedName>
</protein>
<gene>
    <name evidence="1" type="ORF">I8747_01065</name>
</gene>
<dbReference type="RefSeq" id="WP_216309686.1">
    <property type="nucleotide sequence ID" value="NZ_JAEEFW010000001.1"/>
</dbReference>
<accession>A0AAJ0ZF80</accession>
<sequence>MHRHYSQRLADSSWLLQKRDLTPEESAYWLIEWGAMQLLHRRQIAKRDQPPTR</sequence>
<dbReference type="EMBL" id="JAEEFW010000001">
    <property type="protein sequence ID" value="MBU4631393.1"/>
    <property type="molecule type" value="Genomic_DNA"/>
</dbReference>
<organism evidence="1 2">
    <name type="scientific">Pseudomonas chlororaphis subsp. aurantiaca</name>
    <dbReference type="NCBI Taxonomy" id="86192"/>
    <lineage>
        <taxon>Bacteria</taxon>
        <taxon>Pseudomonadati</taxon>
        <taxon>Pseudomonadota</taxon>
        <taxon>Gammaproteobacteria</taxon>
        <taxon>Pseudomonadales</taxon>
        <taxon>Pseudomonadaceae</taxon>
        <taxon>Pseudomonas</taxon>
    </lineage>
</organism>
<reference evidence="1" key="1">
    <citation type="submission" date="2020-12" db="EMBL/GenBank/DDBJ databases">
        <title>Generalized mutagenesis with transposon Tn5. A laboratory procedure for the identification of genes responsible for a bacterial phenotype and its regulation, illustrated with phenazine production in Pseudomonas chlororaphis.</title>
        <authorList>
            <person name="Muzio F."/>
            <person name="Sobrero P."/>
            <person name="Agaras B."/>
            <person name="Valverde C."/>
        </authorList>
    </citation>
    <scope>NUCLEOTIDE SEQUENCE</scope>
    <source>
        <strain evidence="1">SMMP3</strain>
    </source>
</reference>
<comment type="caution">
    <text evidence="1">The sequence shown here is derived from an EMBL/GenBank/DDBJ whole genome shotgun (WGS) entry which is preliminary data.</text>
</comment>
<dbReference type="AlphaFoldDB" id="A0AAJ0ZF80"/>
<dbReference type="Proteomes" id="UP000787568">
    <property type="component" value="Unassembled WGS sequence"/>
</dbReference>
<proteinExistence type="predicted"/>
<evidence type="ECO:0000313" key="1">
    <source>
        <dbReference type="EMBL" id="MBU4631393.1"/>
    </source>
</evidence>